<proteinExistence type="predicted"/>
<accession>A0A3G4ZTI9</accession>
<dbReference type="EMBL" id="MK072072">
    <property type="protein sequence ID" value="AYV78215.1"/>
    <property type="molecule type" value="Genomic_DNA"/>
</dbReference>
<protein>
    <submittedName>
        <fullName evidence="1">Uncharacterized protein</fullName>
    </submittedName>
</protein>
<name>A0A3G4ZTI9_9VIRU</name>
<gene>
    <name evidence="1" type="ORF">Edafosvirus7_7</name>
</gene>
<organism evidence="1">
    <name type="scientific">Edafosvirus sp</name>
    <dbReference type="NCBI Taxonomy" id="2487765"/>
    <lineage>
        <taxon>Viruses</taxon>
        <taxon>Varidnaviria</taxon>
        <taxon>Bamfordvirae</taxon>
        <taxon>Nucleocytoviricota</taxon>
        <taxon>Megaviricetes</taxon>
        <taxon>Imitervirales</taxon>
        <taxon>Mimiviridae</taxon>
        <taxon>Klosneuvirinae</taxon>
    </lineage>
</organism>
<reference evidence="1" key="1">
    <citation type="submission" date="2018-10" db="EMBL/GenBank/DDBJ databases">
        <title>Hidden diversity of soil giant viruses.</title>
        <authorList>
            <person name="Schulz F."/>
            <person name="Alteio L."/>
            <person name="Goudeau D."/>
            <person name="Ryan E.M."/>
            <person name="Malmstrom R.R."/>
            <person name="Blanchard J."/>
            <person name="Woyke T."/>
        </authorList>
    </citation>
    <scope>NUCLEOTIDE SEQUENCE</scope>
    <source>
        <strain evidence="1">EDV1</strain>
    </source>
</reference>
<evidence type="ECO:0000313" key="1">
    <source>
        <dbReference type="EMBL" id="AYV78215.1"/>
    </source>
</evidence>
<sequence>MIGAKVVRSLARNVGFLTKSKPFVVARRVATSVKPRTMMATTLATMGVTASTLAGTSTTPTVKKTHYEGKGYLKACDRCNKEFYPNICKDILNQVFDTKDFIESKEHYGNSEVAMTTVELQQKVQDVEKEIKQNTFNKCFSLNKNVDQCNQLIYRALAISAYGLGESTAEIDGLKISMEVTDIDKLTAAISTGQYLQSVLLSFPFSPL</sequence>